<protein>
    <submittedName>
        <fullName evidence="4">T-complex protein 1 subunit eta</fullName>
    </submittedName>
</protein>
<evidence type="ECO:0000313" key="4">
    <source>
        <dbReference type="EMBL" id="GFC75879.1"/>
    </source>
</evidence>
<dbReference type="InterPro" id="IPR017998">
    <property type="entry name" value="Chaperone_TCP-1"/>
</dbReference>
<evidence type="ECO:0000256" key="3">
    <source>
        <dbReference type="ARBA" id="ARBA00023186"/>
    </source>
</evidence>
<dbReference type="GO" id="GO:0005524">
    <property type="term" value="F:ATP binding"/>
    <property type="evidence" value="ECO:0007669"/>
    <property type="project" value="UniProtKB-KW"/>
</dbReference>
<evidence type="ECO:0000256" key="1">
    <source>
        <dbReference type="ARBA" id="ARBA00022741"/>
    </source>
</evidence>
<dbReference type="Gene3D" id="1.10.560.10">
    <property type="entry name" value="GroEL-like equatorial domain"/>
    <property type="match status" value="1"/>
</dbReference>
<comment type="caution">
    <text evidence="4">The sequence shown here is derived from an EMBL/GenBank/DDBJ whole genome shotgun (WGS) entry which is preliminary data.</text>
</comment>
<reference evidence="4" key="1">
    <citation type="journal article" date="2019" name="Sci. Rep.">
        <title>Draft genome of Tanacetum cinerariifolium, the natural source of mosquito coil.</title>
        <authorList>
            <person name="Yamashiro T."/>
            <person name="Shiraishi A."/>
            <person name="Satake H."/>
            <person name="Nakayama K."/>
        </authorList>
    </citation>
    <scope>NUCLEOTIDE SEQUENCE</scope>
</reference>
<dbReference type="SUPFAM" id="SSF48592">
    <property type="entry name" value="GroEL equatorial domain-like"/>
    <property type="match status" value="1"/>
</dbReference>
<dbReference type="GO" id="GO:0140662">
    <property type="term" value="F:ATP-dependent protein folding chaperone"/>
    <property type="evidence" value="ECO:0007669"/>
    <property type="project" value="InterPro"/>
</dbReference>
<dbReference type="PANTHER" id="PTHR11353">
    <property type="entry name" value="CHAPERONIN"/>
    <property type="match status" value="1"/>
</dbReference>
<feature type="non-terminal residue" evidence="4">
    <location>
        <position position="69"/>
    </location>
</feature>
<feature type="non-terminal residue" evidence="4">
    <location>
        <position position="1"/>
    </location>
</feature>
<keyword evidence="2" id="KW-0067">ATP-binding</keyword>
<accession>A0A699R092</accession>
<dbReference type="Pfam" id="PF00118">
    <property type="entry name" value="Cpn60_TCP1"/>
    <property type="match status" value="1"/>
</dbReference>
<organism evidence="4">
    <name type="scientific">Tanacetum cinerariifolium</name>
    <name type="common">Dalmatian daisy</name>
    <name type="synonym">Chrysanthemum cinerariifolium</name>
    <dbReference type="NCBI Taxonomy" id="118510"/>
    <lineage>
        <taxon>Eukaryota</taxon>
        <taxon>Viridiplantae</taxon>
        <taxon>Streptophyta</taxon>
        <taxon>Embryophyta</taxon>
        <taxon>Tracheophyta</taxon>
        <taxon>Spermatophyta</taxon>
        <taxon>Magnoliopsida</taxon>
        <taxon>eudicotyledons</taxon>
        <taxon>Gunneridae</taxon>
        <taxon>Pentapetalae</taxon>
        <taxon>asterids</taxon>
        <taxon>campanulids</taxon>
        <taxon>Asterales</taxon>
        <taxon>Asteraceae</taxon>
        <taxon>Asteroideae</taxon>
        <taxon>Anthemideae</taxon>
        <taxon>Anthemidinae</taxon>
        <taxon>Tanacetum</taxon>
    </lineage>
</organism>
<gene>
    <name evidence="4" type="ORF">Tci_847849</name>
</gene>
<keyword evidence="1" id="KW-0547">Nucleotide-binding</keyword>
<name>A0A699R092_TANCI</name>
<dbReference type="InterPro" id="IPR027413">
    <property type="entry name" value="GROEL-like_equatorial_sf"/>
</dbReference>
<sequence length="69" mass="7544">LVVGDGTTSVVLLAGEFLREAKPFIEDGVHPQNLIRSYRTAAFMAIEKVKDLATSIEGKSLDEKRNLLA</sequence>
<dbReference type="AlphaFoldDB" id="A0A699R092"/>
<keyword evidence="3" id="KW-0143">Chaperone</keyword>
<dbReference type="InterPro" id="IPR002423">
    <property type="entry name" value="Cpn60/GroEL/TCP-1"/>
</dbReference>
<proteinExistence type="predicted"/>
<evidence type="ECO:0000256" key="2">
    <source>
        <dbReference type="ARBA" id="ARBA00022840"/>
    </source>
</evidence>
<dbReference type="EMBL" id="BKCJ011053793">
    <property type="protein sequence ID" value="GFC75879.1"/>
    <property type="molecule type" value="Genomic_DNA"/>
</dbReference>